<dbReference type="Gene3D" id="3.30.40.10">
    <property type="entry name" value="Zinc/RING finger domain, C3HC4 (zinc finger)"/>
    <property type="match status" value="1"/>
</dbReference>
<dbReference type="OrthoDB" id="6105938at2759"/>
<dbReference type="InterPro" id="IPR017907">
    <property type="entry name" value="Znf_RING_CS"/>
</dbReference>
<dbReference type="AlphaFoldDB" id="A0A1V9Y4D9"/>
<dbReference type="InterPro" id="IPR001841">
    <property type="entry name" value="Znf_RING"/>
</dbReference>
<organism evidence="7 8">
    <name type="scientific">Achlya hypogyna</name>
    <name type="common">Oomycete</name>
    <name type="synonym">Protoachlya hypogyna</name>
    <dbReference type="NCBI Taxonomy" id="1202772"/>
    <lineage>
        <taxon>Eukaryota</taxon>
        <taxon>Sar</taxon>
        <taxon>Stramenopiles</taxon>
        <taxon>Oomycota</taxon>
        <taxon>Saprolegniomycetes</taxon>
        <taxon>Saprolegniales</taxon>
        <taxon>Achlyaceae</taxon>
        <taxon>Achlya</taxon>
    </lineage>
</organism>
<evidence type="ECO:0000256" key="2">
    <source>
        <dbReference type="ARBA" id="ARBA00022771"/>
    </source>
</evidence>
<protein>
    <recommendedName>
        <fullName evidence="6">RING-type domain-containing protein</fullName>
    </recommendedName>
</protein>
<dbReference type="Pfam" id="PF15227">
    <property type="entry name" value="zf-C3HC4_4"/>
    <property type="match status" value="1"/>
</dbReference>
<evidence type="ECO:0000313" key="7">
    <source>
        <dbReference type="EMBL" id="OQR80567.1"/>
    </source>
</evidence>
<dbReference type="PROSITE" id="PS00518">
    <property type="entry name" value="ZF_RING_1"/>
    <property type="match status" value="1"/>
</dbReference>
<evidence type="ECO:0000256" key="5">
    <source>
        <dbReference type="SAM" id="MobiDB-lite"/>
    </source>
</evidence>
<dbReference type="STRING" id="1202772.A0A1V9Y4D9"/>
<sequence>MEAVQPKLLEELQCIICYDHLYKPISVSCGHSFCRLCLIKSCEAQDDVRLCPICRDPMCMCFEKLNVNVTLWNIVRLLYPNARNEQEEEEAYQLARATYEARQRVRELRGASAEARPADDEDDDDDFAGEAFSDGEDAAEARLHDDENPLQVRVDTVNAEELHITRNVVVDDDAENVDGRRTMRVAFSIVEFPGILETYTEHQECSLAMLQLEEDEELAEGFPAFMAESGDDDNLVVSHHYGEVTLTVFDDRNHIVLERTGRCQAGIVNFQALRLDVPSGMYTFRFYDLATTVFIEIATSVRDSDGGWRPPPMRTLNSSVLEEATERSRHRTNTRREYVSDDEDYSDGNDSDMSFIVSDHFVSDDDDARSPTSHTHREDDPDAGDSDARADVQNAFGLGDEEDEDEEFAVVRPPLRKRPRLCMVDDDDSSSDN</sequence>
<evidence type="ECO:0000256" key="4">
    <source>
        <dbReference type="PROSITE-ProRule" id="PRU00175"/>
    </source>
</evidence>
<feature type="compositionally biased region" description="Acidic residues" evidence="5">
    <location>
        <begin position="340"/>
        <end position="350"/>
    </location>
</feature>
<dbReference type="GO" id="GO:0008270">
    <property type="term" value="F:zinc ion binding"/>
    <property type="evidence" value="ECO:0007669"/>
    <property type="project" value="UniProtKB-KW"/>
</dbReference>
<accession>A0A1V9Y4D9</accession>
<gene>
    <name evidence="7" type="ORF">ACHHYP_17463</name>
</gene>
<evidence type="ECO:0000256" key="1">
    <source>
        <dbReference type="ARBA" id="ARBA00022723"/>
    </source>
</evidence>
<name>A0A1V9Y4D9_ACHHY</name>
<evidence type="ECO:0000313" key="8">
    <source>
        <dbReference type="Proteomes" id="UP000243579"/>
    </source>
</evidence>
<proteinExistence type="predicted"/>
<feature type="region of interest" description="Disordered" evidence="5">
    <location>
        <begin position="110"/>
        <end position="131"/>
    </location>
</feature>
<dbReference type="Proteomes" id="UP000243579">
    <property type="component" value="Unassembled WGS sequence"/>
</dbReference>
<comment type="caution">
    <text evidence="7">The sequence shown here is derived from an EMBL/GenBank/DDBJ whole genome shotgun (WGS) entry which is preliminary data.</text>
</comment>
<keyword evidence="3" id="KW-0862">Zinc</keyword>
<dbReference type="InterPro" id="IPR013083">
    <property type="entry name" value="Znf_RING/FYVE/PHD"/>
</dbReference>
<dbReference type="EMBL" id="JNBR01002933">
    <property type="protein sequence ID" value="OQR80567.1"/>
    <property type="molecule type" value="Genomic_DNA"/>
</dbReference>
<keyword evidence="1" id="KW-0479">Metal-binding</keyword>
<feature type="domain" description="RING-type" evidence="6">
    <location>
        <begin position="14"/>
        <end position="55"/>
    </location>
</feature>
<feature type="region of interest" description="Disordered" evidence="5">
    <location>
        <begin position="362"/>
        <end position="433"/>
    </location>
</feature>
<feature type="compositionally biased region" description="Acidic residues" evidence="5">
    <location>
        <begin position="424"/>
        <end position="433"/>
    </location>
</feature>
<feature type="compositionally biased region" description="Acidic residues" evidence="5">
    <location>
        <begin position="119"/>
        <end position="131"/>
    </location>
</feature>
<feature type="compositionally biased region" description="Acidic residues" evidence="5">
    <location>
        <begin position="399"/>
        <end position="408"/>
    </location>
</feature>
<keyword evidence="2 4" id="KW-0863">Zinc-finger</keyword>
<dbReference type="PANTHER" id="PTHR23327">
    <property type="entry name" value="RING FINGER PROTEIN 127"/>
    <property type="match status" value="1"/>
</dbReference>
<evidence type="ECO:0000256" key="3">
    <source>
        <dbReference type="ARBA" id="ARBA00022833"/>
    </source>
</evidence>
<dbReference type="PROSITE" id="PS50089">
    <property type="entry name" value="ZF_RING_2"/>
    <property type="match status" value="1"/>
</dbReference>
<dbReference type="SMART" id="SM00184">
    <property type="entry name" value="RING"/>
    <property type="match status" value="1"/>
</dbReference>
<feature type="region of interest" description="Disordered" evidence="5">
    <location>
        <begin position="304"/>
        <end position="350"/>
    </location>
</feature>
<evidence type="ECO:0000259" key="6">
    <source>
        <dbReference type="PROSITE" id="PS50089"/>
    </source>
</evidence>
<keyword evidence="8" id="KW-1185">Reference proteome</keyword>
<reference evidence="7 8" key="1">
    <citation type="journal article" date="2014" name="Genome Biol. Evol.">
        <title>The secreted proteins of Achlya hypogyna and Thraustotheca clavata identify the ancestral oomycete secretome and reveal gene acquisitions by horizontal gene transfer.</title>
        <authorList>
            <person name="Misner I."/>
            <person name="Blouin N."/>
            <person name="Leonard G."/>
            <person name="Richards T.A."/>
            <person name="Lane C.E."/>
        </authorList>
    </citation>
    <scope>NUCLEOTIDE SEQUENCE [LARGE SCALE GENOMIC DNA]</scope>
    <source>
        <strain evidence="7 8">ATCC 48635</strain>
    </source>
</reference>
<dbReference type="SUPFAM" id="SSF57850">
    <property type="entry name" value="RING/U-box"/>
    <property type="match status" value="1"/>
</dbReference>